<accession>A0ABR6TJW9</accession>
<dbReference type="SUPFAM" id="SSF55826">
    <property type="entry name" value="YbaK/ProRS associated domain"/>
    <property type="match status" value="1"/>
</dbReference>
<comment type="similarity">
    <text evidence="1">Belongs to the PRORSD1 family.</text>
</comment>
<dbReference type="InterPro" id="IPR036754">
    <property type="entry name" value="YbaK/aa-tRNA-synt-asso_dom_sf"/>
</dbReference>
<comment type="caution">
    <text evidence="3">The sequence shown here is derived from an EMBL/GenBank/DDBJ whole genome shotgun (WGS) entry which is preliminary data.</text>
</comment>
<name>A0ABR6TJW9_9FIRM</name>
<evidence type="ECO:0000256" key="1">
    <source>
        <dbReference type="ARBA" id="ARBA00010201"/>
    </source>
</evidence>
<organism evidence="3 4">
    <name type="scientific">Peptostreptococcus canis</name>
    <dbReference type="NCBI Taxonomy" id="1159213"/>
    <lineage>
        <taxon>Bacteria</taxon>
        <taxon>Bacillati</taxon>
        <taxon>Bacillota</taxon>
        <taxon>Clostridia</taxon>
        <taxon>Peptostreptococcales</taxon>
        <taxon>Peptostreptococcaceae</taxon>
        <taxon>Peptostreptococcus</taxon>
    </lineage>
</organism>
<dbReference type="EMBL" id="JABGBW010000002">
    <property type="protein sequence ID" value="MBC2575713.1"/>
    <property type="molecule type" value="Genomic_DNA"/>
</dbReference>
<keyword evidence="4" id="KW-1185">Reference proteome</keyword>
<evidence type="ECO:0000313" key="3">
    <source>
        <dbReference type="EMBL" id="MBC2575713.1"/>
    </source>
</evidence>
<feature type="domain" description="YbaK/aminoacyl-tRNA synthetase-associated" evidence="2">
    <location>
        <begin position="26"/>
        <end position="151"/>
    </location>
</feature>
<protein>
    <submittedName>
        <fullName evidence="3">Prolyl-tRNA synthetase associated domain-containing protein</fullName>
    </submittedName>
</protein>
<dbReference type="PANTHER" id="PTHR31423">
    <property type="entry name" value="YBAK DOMAIN-CONTAINING PROTEIN"/>
    <property type="match status" value="1"/>
</dbReference>
<reference evidence="3 4" key="1">
    <citation type="submission" date="2020-05" db="EMBL/GenBank/DDBJ databases">
        <title>Draft genome of xy-202 and genomic insight in genome of the genus Peptostreptococcus.</title>
        <authorList>
            <person name="Zhang Z."/>
        </authorList>
    </citation>
    <scope>NUCLEOTIDE SEQUENCE [LARGE SCALE GENOMIC DNA]</scope>
    <source>
        <strain evidence="3 4">DSM 27025</strain>
    </source>
</reference>
<dbReference type="Gene3D" id="3.90.960.10">
    <property type="entry name" value="YbaK/aminoacyl-tRNA synthetase-associated domain"/>
    <property type="match status" value="1"/>
</dbReference>
<dbReference type="InterPro" id="IPR040285">
    <property type="entry name" value="ProX/PRXD1"/>
</dbReference>
<dbReference type="RefSeq" id="WP_185623742.1">
    <property type="nucleotide sequence ID" value="NZ_JABGBW010000002.1"/>
</dbReference>
<dbReference type="CDD" id="cd04335">
    <property type="entry name" value="PrdX_deacylase"/>
    <property type="match status" value="1"/>
</dbReference>
<dbReference type="PANTHER" id="PTHR31423:SF3">
    <property type="entry name" value="PROLYL-TRNA SYNTHETASE ASSOCIATED DOMAIN-CONTAINING PROTEIN 1-RELATED"/>
    <property type="match status" value="1"/>
</dbReference>
<dbReference type="InterPro" id="IPR007214">
    <property type="entry name" value="YbaK/aa-tRNA-synth-assoc-dom"/>
</dbReference>
<sequence length="165" mass="18774">MDIMENEQKVYDKLNELGIEYKVIEHKPVYTAADLEDIKDRAFGIHCKNLFLRNAKGDKYYMITVKDDADVDIKDIREKIGSTRLSFASTERLMKVLGLLPGSVNPFSLINDTEKVVTFYLDKSVMTGEDLNFHPNVNTKMVTISLEGLKKYLAHIGVTLNTIIL</sequence>
<evidence type="ECO:0000313" key="4">
    <source>
        <dbReference type="Proteomes" id="UP000713904"/>
    </source>
</evidence>
<proteinExistence type="inferred from homology"/>
<dbReference type="Proteomes" id="UP000713904">
    <property type="component" value="Unassembled WGS sequence"/>
</dbReference>
<gene>
    <name evidence="3" type="ORF">HLB29_03345</name>
</gene>
<dbReference type="Pfam" id="PF04073">
    <property type="entry name" value="tRNA_edit"/>
    <property type="match status" value="1"/>
</dbReference>
<evidence type="ECO:0000259" key="2">
    <source>
        <dbReference type="Pfam" id="PF04073"/>
    </source>
</evidence>